<dbReference type="EMBL" id="MUAJ01000075">
    <property type="protein sequence ID" value="OOR06435.1"/>
    <property type="molecule type" value="Genomic_DNA"/>
</dbReference>
<evidence type="ECO:0000313" key="3">
    <source>
        <dbReference type="Proteomes" id="UP000190906"/>
    </source>
</evidence>
<sequence>MLVSKAYKFHIYLNKKQEILIAKTIGCNRFVFKT</sequence>
<proteinExistence type="predicted"/>
<reference evidence="2 3" key="1">
    <citation type="submission" date="2017-01" db="EMBL/GenBank/DDBJ databases">
        <title>Bacillus cereus isolates.</title>
        <authorList>
            <person name="Beno S.M."/>
        </authorList>
    </citation>
    <scope>NUCLEOTIDE SEQUENCE [LARGE SCALE GENOMIC DNA]</scope>
    <source>
        <strain evidence="2 3">FSL H8-0485</strain>
    </source>
</reference>
<evidence type="ECO:0000313" key="2">
    <source>
        <dbReference type="EMBL" id="OOR06435.1"/>
    </source>
</evidence>
<dbReference type="Pfam" id="PF12323">
    <property type="entry name" value="HTH_OrfB_IS605"/>
    <property type="match status" value="1"/>
</dbReference>
<evidence type="ECO:0000259" key="1">
    <source>
        <dbReference type="Pfam" id="PF12323"/>
    </source>
</evidence>
<name>A0A1S9T8U8_BACCE</name>
<comment type="caution">
    <text evidence="2">The sequence shown here is derived from an EMBL/GenBank/DDBJ whole genome shotgun (WGS) entry which is preliminary data.</text>
</comment>
<dbReference type="Proteomes" id="UP000190906">
    <property type="component" value="Unassembled WGS sequence"/>
</dbReference>
<gene>
    <name evidence="2" type="ORF">BW897_30885</name>
</gene>
<dbReference type="AlphaFoldDB" id="A0A1S9T8U8"/>
<protein>
    <recommendedName>
        <fullName evidence="1">Transposase putative helix-turn-helix domain-containing protein</fullName>
    </recommendedName>
</protein>
<organism evidence="2 3">
    <name type="scientific">Bacillus cereus</name>
    <dbReference type="NCBI Taxonomy" id="1396"/>
    <lineage>
        <taxon>Bacteria</taxon>
        <taxon>Bacillati</taxon>
        <taxon>Bacillota</taxon>
        <taxon>Bacilli</taxon>
        <taxon>Bacillales</taxon>
        <taxon>Bacillaceae</taxon>
        <taxon>Bacillus</taxon>
        <taxon>Bacillus cereus group</taxon>
    </lineage>
</organism>
<dbReference type="InterPro" id="IPR021027">
    <property type="entry name" value="Transposase_put_HTH"/>
</dbReference>
<feature type="domain" description="Transposase putative helix-turn-helix" evidence="1">
    <location>
        <begin position="1"/>
        <end position="32"/>
    </location>
</feature>
<accession>A0A1S9T8U8</accession>